<dbReference type="RefSeq" id="WP_129517467.1">
    <property type="nucleotide sequence ID" value="NZ_QWEX01000003.1"/>
</dbReference>
<dbReference type="Pfam" id="PF06980">
    <property type="entry name" value="DUF1302"/>
    <property type="match status" value="1"/>
</dbReference>
<keyword evidence="1" id="KW-0732">Signal</keyword>
<gene>
    <name evidence="2" type="ORF">D1006_33090</name>
</gene>
<protein>
    <submittedName>
        <fullName evidence="2">DUF1302 family protein</fullName>
    </submittedName>
</protein>
<comment type="caution">
    <text evidence="2">The sequence shown here is derived from an EMBL/GenBank/DDBJ whole genome shotgun (WGS) entry which is preliminary data.</text>
</comment>
<dbReference type="Proteomes" id="UP000289650">
    <property type="component" value="Unassembled WGS sequence"/>
</dbReference>
<feature type="signal peptide" evidence="1">
    <location>
        <begin position="1"/>
        <end position="23"/>
    </location>
</feature>
<reference evidence="2 3" key="1">
    <citation type="submission" date="2018-08" db="EMBL/GenBank/DDBJ databases">
        <title>Mountain-cultivated ginseng endophyte, Burkholderia stabilis and its activity against ginseng root rot disease.</title>
        <authorList>
            <person name="Tapan Kumar M."/>
            <person name="Bae H."/>
            <person name="Shanmugam G."/>
            <person name="Jeon J."/>
        </authorList>
    </citation>
    <scope>NUCLEOTIDE SEQUENCE [LARGE SCALE GENOMIC DNA]</scope>
    <source>
        <strain evidence="2 3">EB159</strain>
    </source>
</reference>
<accession>A0A4Q2A6M2</accession>
<name>A0A4Q2A6M2_9BURK</name>
<organism evidence="2 3">
    <name type="scientific">Burkholderia stabilis</name>
    <dbReference type="NCBI Taxonomy" id="95485"/>
    <lineage>
        <taxon>Bacteria</taxon>
        <taxon>Pseudomonadati</taxon>
        <taxon>Pseudomonadota</taxon>
        <taxon>Betaproteobacteria</taxon>
        <taxon>Burkholderiales</taxon>
        <taxon>Burkholderiaceae</taxon>
        <taxon>Burkholderia</taxon>
        <taxon>Burkholderia cepacia complex</taxon>
    </lineage>
</organism>
<dbReference type="InterPro" id="IPR010727">
    <property type="entry name" value="DUF1302"/>
</dbReference>
<evidence type="ECO:0000313" key="2">
    <source>
        <dbReference type="EMBL" id="RXV65016.1"/>
    </source>
</evidence>
<proteinExistence type="predicted"/>
<feature type="chain" id="PRO_5020397718" evidence="1">
    <location>
        <begin position="24"/>
        <end position="599"/>
    </location>
</feature>
<dbReference type="AlphaFoldDB" id="A0A4Q2A6M2"/>
<evidence type="ECO:0000313" key="3">
    <source>
        <dbReference type="Proteomes" id="UP000289650"/>
    </source>
</evidence>
<dbReference type="OrthoDB" id="8522166at2"/>
<dbReference type="EMBL" id="QWEX01000003">
    <property type="protein sequence ID" value="RXV65016.1"/>
    <property type="molecule type" value="Genomic_DNA"/>
</dbReference>
<evidence type="ECO:0000256" key="1">
    <source>
        <dbReference type="SAM" id="SignalP"/>
    </source>
</evidence>
<sequence>MQKKLTSAACAAAAIVIARPAIAYDFTIGPINASTTTSITAGLGIRTKNPSCSLTGDPTTSCGEGANTAQYSNGDDGDLNYHKGQPYTASLGVVSEGLFTLRDAGVKVFVRGSGTYDFAAGHTQRTDLSASATSQTVWQLQLLDLWAQKDFSVAGNSAHVRVGNQVINWGESIFASGGINVTNSYDIQKLLTPGSQLKQALLPAPMVSFASDLGRGFSTEGYYQFGWNSNRFPAVGTYWSVSDVLGRGQQSGSLSTNNLNVGGRDPASIGRATGNANLAGISSGLLTGDYAGPPFSSIGVPYSTSLPSGNNQFGMRFNWSPSNTQLNLSAYYIMYTDKTPVGTARPDGSVDFSYLKNRQMFGLSANMPVGDWAVGWETSYRPRDAVALSGCYGEGGATDANTNLATGISCPLYEDKKRLQMTLNGLLALTKSQYPFLRWIGADSAALTAEASWIYYPGVSSNTQVHRTIGGQSVYQVPDAAYATWLQNGAQGYPIAAAQGTASSLGITLDFNWTYDGTLVKGWQVTPGVTFTDSVYGYTPNLSANYASGAKSLNLYVLFTQNPAKWSAGINFAAYFGGNALSQPYGDRNYVAAFVTRTF</sequence>